<dbReference type="Proteomes" id="UP000363590">
    <property type="component" value="Chromosome"/>
</dbReference>
<sequence>MWECYRTLRGSSSPEDVPGCQPVASEHPLMLRAFLCLKSAETCHVPSCGIMQAQG</sequence>
<protein>
    <submittedName>
        <fullName evidence="1">Uncharacterized protein</fullName>
    </submittedName>
</protein>
<proteinExistence type="predicted"/>
<reference evidence="1 2" key="1">
    <citation type="submission" date="2019-10" db="EMBL/GenBank/DDBJ databases">
        <authorList>
            <person name="Wang R."/>
        </authorList>
    </citation>
    <scope>NUCLEOTIDE SEQUENCE [LARGE SCALE GENOMIC DNA]</scope>
    <source>
        <strain evidence="1 2">ATCC 19377</strain>
    </source>
</reference>
<organism evidence="1 2">
    <name type="scientific">Acidithiobacillus thiooxidans ATCC 19377</name>
    <dbReference type="NCBI Taxonomy" id="637390"/>
    <lineage>
        <taxon>Bacteria</taxon>
        <taxon>Pseudomonadati</taxon>
        <taxon>Pseudomonadota</taxon>
        <taxon>Acidithiobacillia</taxon>
        <taxon>Acidithiobacillales</taxon>
        <taxon>Acidithiobacillaceae</taxon>
        <taxon>Acidithiobacillus</taxon>
    </lineage>
</organism>
<accession>A0A5P9XRM8</accession>
<name>A0A5P9XRM8_ACITH</name>
<evidence type="ECO:0000313" key="2">
    <source>
        <dbReference type="Proteomes" id="UP000363590"/>
    </source>
</evidence>
<dbReference type="KEGG" id="atx:GCD22_01994"/>
<evidence type="ECO:0000313" key="1">
    <source>
        <dbReference type="EMBL" id="QFX96254.1"/>
    </source>
</evidence>
<gene>
    <name evidence="1" type="ORF">GCD22_01994</name>
</gene>
<dbReference type="AlphaFoldDB" id="A0A5P9XRM8"/>
<dbReference type="EMBL" id="CP045571">
    <property type="protein sequence ID" value="QFX96254.1"/>
    <property type="molecule type" value="Genomic_DNA"/>
</dbReference>